<name>A0A4P8L4P7_9BACT</name>
<keyword evidence="3" id="KW-1185">Reference proteome</keyword>
<dbReference type="InterPro" id="IPR019267">
    <property type="entry name" value="CRISPR-assoc_Cas6_C"/>
</dbReference>
<sequence length="281" mass="30600">MPVAAVFRLKCLRAAKPPRAFRALFHPVFLERMRRTDDRLGRILHDAGRNAPYSLSPVWGTVDRNGRLLENGTYRVRLGLLEDALEDALHLSLERGVWREPIDLGGVPFVLEDLLLGESSEGGGCGRARYEDLWTAAEDAAAAVGRKGSLKVRVRFLSPMAFKRGDLHYPLPDVSLVTRHLTERWNAACPHAVPDPVGAAEISIARLKLETSRYALRNGGTVIGAFGSVTYVAQGARESLTALHALLHFAAFSGIGVKTTQGMGQCAVSDTQDRRPVPGTA</sequence>
<evidence type="ECO:0000259" key="1">
    <source>
        <dbReference type="Pfam" id="PF10040"/>
    </source>
</evidence>
<reference evidence="2 3" key="1">
    <citation type="submission" date="2019-05" db="EMBL/GenBank/DDBJ databases">
        <title>The Complete Genome Sequence of the n-alkane-degrading Desulfoglaeba alkanexedens ALDC reveals multiple alkylsuccinate synthase gene clusters.</title>
        <authorList>
            <person name="Callaghan A.V."/>
            <person name="Davidova I.A."/>
            <person name="Duncan K.E."/>
            <person name="Morris B."/>
            <person name="McInerney M.J."/>
        </authorList>
    </citation>
    <scope>NUCLEOTIDE SEQUENCE [LARGE SCALE GENOMIC DNA]</scope>
    <source>
        <strain evidence="2 3">ALDC</strain>
    </source>
</reference>
<feature type="domain" description="CRISPR-associated protein Cas6 C-terminal" evidence="1">
    <location>
        <begin position="154"/>
        <end position="265"/>
    </location>
</feature>
<organism evidence="2 3">
    <name type="scientific">Desulfoglaeba alkanexedens ALDC</name>
    <dbReference type="NCBI Taxonomy" id="980445"/>
    <lineage>
        <taxon>Bacteria</taxon>
        <taxon>Pseudomonadati</taxon>
        <taxon>Thermodesulfobacteriota</taxon>
        <taxon>Syntrophobacteria</taxon>
        <taxon>Syntrophobacterales</taxon>
        <taxon>Syntrophobacteraceae</taxon>
        <taxon>Desulfoglaeba</taxon>
    </lineage>
</organism>
<dbReference type="Gene3D" id="3.30.70.1890">
    <property type="match status" value="1"/>
</dbReference>
<gene>
    <name evidence="2" type="ORF">FDQ92_11895</name>
</gene>
<evidence type="ECO:0000313" key="3">
    <source>
        <dbReference type="Proteomes" id="UP000298602"/>
    </source>
</evidence>
<dbReference type="InterPro" id="IPR045747">
    <property type="entry name" value="CRISPR-assoc_prot_Cas6_N_sf"/>
</dbReference>
<evidence type="ECO:0000313" key="2">
    <source>
        <dbReference type="EMBL" id="QCQ22814.1"/>
    </source>
</evidence>
<dbReference type="RefSeq" id="WP_137425097.1">
    <property type="nucleotide sequence ID" value="NZ_CP040098.1"/>
</dbReference>
<dbReference type="OrthoDB" id="9787241at2"/>
<dbReference type="Gene3D" id="3.30.70.1900">
    <property type="match status" value="1"/>
</dbReference>
<dbReference type="CDD" id="cd21141">
    <property type="entry name" value="Cas6_III-like"/>
    <property type="match status" value="1"/>
</dbReference>
<proteinExistence type="predicted"/>
<dbReference type="EMBL" id="CP040098">
    <property type="protein sequence ID" value="QCQ22814.1"/>
    <property type="molecule type" value="Genomic_DNA"/>
</dbReference>
<dbReference type="Pfam" id="PF10040">
    <property type="entry name" value="CRISPR_Cas6"/>
    <property type="match status" value="1"/>
</dbReference>
<dbReference type="Proteomes" id="UP000298602">
    <property type="component" value="Chromosome"/>
</dbReference>
<dbReference type="AlphaFoldDB" id="A0A4P8L4P7"/>
<protein>
    <submittedName>
        <fullName evidence="2">CRISPR system precrRNA processing endoribonuclease RAMP protein Cas6</fullName>
    </submittedName>
</protein>
<reference evidence="2 3" key="2">
    <citation type="submission" date="2019-05" db="EMBL/GenBank/DDBJ databases">
        <authorList>
            <person name="Suflita J.M."/>
            <person name="Marks C.R."/>
        </authorList>
    </citation>
    <scope>NUCLEOTIDE SEQUENCE [LARGE SCALE GENOMIC DNA]</scope>
    <source>
        <strain evidence="2 3">ALDC</strain>
    </source>
</reference>
<dbReference type="KEGG" id="dax:FDQ92_11895"/>
<accession>A0A4P8L4P7</accession>